<accession>A0A916ZJ47</accession>
<gene>
    <name evidence="2" type="ORF">GCM10011529_01490</name>
</gene>
<keyword evidence="1" id="KW-0812">Transmembrane</keyword>
<dbReference type="RefSeq" id="WP_188761014.1">
    <property type="nucleotide sequence ID" value="NZ_BMJM01000001.1"/>
</dbReference>
<keyword evidence="1" id="KW-1133">Transmembrane helix</keyword>
<evidence type="ECO:0000256" key="1">
    <source>
        <dbReference type="SAM" id="Phobius"/>
    </source>
</evidence>
<dbReference type="Proteomes" id="UP000635071">
    <property type="component" value="Unassembled WGS sequence"/>
</dbReference>
<feature type="transmembrane region" description="Helical" evidence="1">
    <location>
        <begin position="26"/>
        <end position="47"/>
    </location>
</feature>
<keyword evidence="3" id="KW-1185">Reference proteome</keyword>
<dbReference type="EMBL" id="BMJM01000001">
    <property type="protein sequence ID" value="GGD99054.1"/>
    <property type="molecule type" value="Genomic_DNA"/>
</dbReference>
<evidence type="ECO:0000313" key="2">
    <source>
        <dbReference type="EMBL" id="GGD99054.1"/>
    </source>
</evidence>
<protein>
    <submittedName>
        <fullName evidence="2">Uncharacterized protein</fullName>
    </submittedName>
</protein>
<sequence length="82" mass="8672">MADDVPPPPLAPQPLILSKQEAGKRLAIYTLFKLVGLAALFAGVYLLRGGWSVGGVLVLAAGAASMFVRPWMLGLTVRPVKK</sequence>
<keyword evidence="1" id="KW-0472">Membrane</keyword>
<name>A0A916ZJ47_9SPHN</name>
<reference evidence="2" key="2">
    <citation type="submission" date="2020-09" db="EMBL/GenBank/DDBJ databases">
        <authorList>
            <person name="Sun Q."/>
            <person name="Zhou Y."/>
        </authorList>
    </citation>
    <scope>NUCLEOTIDE SEQUENCE</scope>
    <source>
        <strain evidence="2">CGMCC 1.15519</strain>
    </source>
</reference>
<comment type="caution">
    <text evidence="2">The sequence shown here is derived from an EMBL/GenBank/DDBJ whole genome shotgun (WGS) entry which is preliminary data.</text>
</comment>
<evidence type="ECO:0000313" key="3">
    <source>
        <dbReference type="Proteomes" id="UP000635071"/>
    </source>
</evidence>
<proteinExistence type="predicted"/>
<feature type="transmembrane region" description="Helical" evidence="1">
    <location>
        <begin position="53"/>
        <end position="72"/>
    </location>
</feature>
<organism evidence="2 3">
    <name type="scientific">Sandarakinorhabdus glacialis</name>
    <dbReference type="NCBI Taxonomy" id="1614636"/>
    <lineage>
        <taxon>Bacteria</taxon>
        <taxon>Pseudomonadati</taxon>
        <taxon>Pseudomonadota</taxon>
        <taxon>Alphaproteobacteria</taxon>
        <taxon>Sphingomonadales</taxon>
        <taxon>Sphingosinicellaceae</taxon>
        <taxon>Sandarakinorhabdus</taxon>
    </lineage>
</organism>
<dbReference type="AlphaFoldDB" id="A0A916ZJ47"/>
<reference evidence="2" key="1">
    <citation type="journal article" date="2014" name="Int. J. Syst. Evol. Microbiol.">
        <title>Complete genome sequence of Corynebacterium casei LMG S-19264T (=DSM 44701T), isolated from a smear-ripened cheese.</title>
        <authorList>
            <consortium name="US DOE Joint Genome Institute (JGI-PGF)"/>
            <person name="Walter F."/>
            <person name="Albersmeier A."/>
            <person name="Kalinowski J."/>
            <person name="Ruckert C."/>
        </authorList>
    </citation>
    <scope>NUCLEOTIDE SEQUENCE</scope>
    <source>
        <strain evidence="2">CGMCC 1.15519</strain>
    </source>
</reference>